<protein>
    <submittedName>
        <fullName evidence="2">Uncharacterized protein</fullName>
    </submittedName>
</protein>
<gene>
    <name evidence="2" type="ORF">Hokovirus_3_277</name>
</gene>
<dbReference type="EMBL" id="KY684105">
    <property type="protein sequence ID" value="ARF11004.1"/>
    <property type="molecule type" value="Genomic_DNA"/>
</dbReference>
<feature type="transmembrane region" description="Helical" evidence="1">
    <location>
        <begin position="72"/>
        <end position="90"/>
    </location>
</feature>
<name>A0A1V0SH89_9VIRU</name>
<accession>A0A1V0SH89</accession>
<keyword evidence="1" id="KW-1133">Transmembrane helix</keyword>
<feature type="transmembrane region" description="Helical" evidence="1">
    <location>
        <begin position="38"/>
        <end position="65"/>
    </location>
</feature>
<sequence length="173" mass="20805">MIFTNQLNDYLYYNISKFYIVIMLIILLIIYYQNFILFTLYIMHYFILKFITFIHLLVVLFIALVPFLNMNYLLLLHAIVVPFIIMHWLLNNNTCALTLAERNLKKILYKEVDDEECFTCKLIEPVYDFKNNYDSFSNLIYIITISLWLISAGKLTYKYKTGKITEMMDLFTF</sequence>
<reference evidence="2" key="1">
    <citation type="journal article" date="2017" name="Science">
        <title>Giant viruses with an expanded complement of translation system components.</title>
        <authorList>
            <person name="Schulz F."/>
            <person name="Yutin N."/>
            <person name="Ivanova N.N."/>
            <person name="Ortega D.R."/>
            <person name="Lee T.K."/>
            <person name="Vierheilig J."/>
            <person name="Daims H."/>
            <person name="Horn M."/>
            <person name="Wagner M."/>
            <person name="Jensen G.J."/>
            <person name="Kyrpides N.C."/>
            <person name="Koonin E.V."/>
            <person name="Woyke T."/>
        </authorList>
    </citation>
    <scope>NUCLEOTIDE SEQUENCE</scope>
    <source>
        <strain evidence="2">HKV1</strain>
    </source>
</reference>
<evidence type="ECO:0000313" key="2">
    <source>
        <dbReference type="EMBL" id="ARF11004.1"/>
    </source>
</evidence>
<organism evidence="2">
    <name type="scientific">Hokovirus HKV1</name>
    <dbReference type="NCBI Taxonomy" id="1977638"/>
    <lineage>
        <taxon>Viruses</taxon>
        <taxon>Varidnaviria</taxon>
        <taxon>Bamfordvirae</taxon>
        <taxon>Nucleocytoviricota</taxon>
        <taxon>Megaviricetes</taxon>
        <taxon>Imitervirales</taxon>
        <taxon>Mimiviridae</taxon>
        <taxon>Klosneuvirinae</taxon>
        <taxon>Hokovirus</taxon>
    </lineage>
</organism>
<evidence type="ECO:0000256" key="1">
    <source>
        <dbReference type="SAM" id="Phobius"/>
    </source>
</evidence>
<proteinExistence type="predicted"/>
<feature type="transmembrane region" description="Helical" evidence="1">
    <location>
        <begin position="12"/>
        <end position="32"/>
    </location>
</feature>
<feature type="transmembrane region" description="Helical" evidence="1">
    <location>
        <begin position="139"/>
        <end position="157"/>
    </location>
</feature>
<keyword evidence="1" id="KW-0472">Membrane</keyword>
<keyword evidence="1" id="KW-0812">Transmembrane</keyword>